<reference evidence="2 3" key="1">
    <citation type="submission" date="2023-11" db="EMBL/GenBank/DDBJ databases">
        <title>Paucibacter sp. nov., isolated from fresh soil in Korea.</title>
        <authorList>
            <person name="Le N.T.T."/>
        </authorList>
    </citation>
    <scope>NUCLEOTIDE SEQUENCE [LARGE SCALE GENOMIC DNA]</scope>
    <source>
        <strain evidence="2 3">R3-3</strain>
    </source>
</reference>
<gene>
    <name evidence="2" type="ORF">SNE35_00320</name>
</gene>
<proteinExistence type="predicted"/>
<dbReference type="EMBL" id="JAXCLA010000001">
    <property type="protein sequence ID" value="MDY0742922.1"/>
    <property type="molecule type" value="Genomic_DNA"/>
</dbReference>
<accession>A0ABU5D9H5</accession>
<evidence type="ECO:0008006" key="4">
    <source>
        <dbReference type="Google" id="ProtNLM"/>
    </source>
</evidence>
<keyword evidence="1" id="KW-1133">Transmembrane helix</keyword>
<feature type="transmembrane region" description="Helical" evidence="1">
    <location>
        <begin position="110"/>
        <end position="135"/>
    </location>
</feature>
<organism evidence="2 3">
    <name type="scientific">Roseateles agri</name>
    <dbReference type="NCBI Taxonomy" id="3098619"/>
    <lineage>
        <taxon>Bacteria</taxon>
        <taxon>Pseudomonadati</taxon>
        <taxon>Pseudomonadota</taxon>
        <taxon>Betaproteobacteria</taxon>
        <taxon>Burkholderiales</taxon>
        <taxon>Sphaerotilaceae</taxon>
        <taxon>Roseateles</taxon>
    </lineage>
</organism>
<sequence>MFIHTGNIHSLGNYTEITTQVVHEDGYGNRRSGMFDTQKERFIDGLQIGTRTFGRLSCPINLYGELEQGKEAVLYTWAHPFLGFPPLRIGLVGVAYPEEGRAYVMGAGQVVLSLVALALLPLLWFIPAFVLGGIAGSILPWLLSVLVFVLVCFAPWFAGLLMVVSYLRMKARFPNATTTPWR</sequence>
<evidence type="ECO:0000313" key="2">
    <source>
        <dbReference type="EMBL" id="MDY0742922.1"/>
    </source>
</evidence>
<dbReference type="Proteomes" id="UP001285263">
    <property type="component" value="Unassembled WGS sequence"/>
</dbReference>
<protein>
    <recommendedName>
        <fullName evidence="4">DUF4870 domain-containing protein</fullName>
    </recommendedName>
</protein>
<evidence type="ECO:0000313" key="3">
    <source>
        <dbReference type="Proteomes" id="UP001285263"/>
    </source>
</evidence>
<keyword evidence="1" id="KW-0812">Transmembrane</keyword>
<comment type="caution">
    <text evidence="2">The sequence shown here is derived from an EMBL/GenBank/DDBJ whole genome shotgun (WGS) entry which is preliminary data.</text>
</comment>
<name>A0ABU5D9H5_9BURK</name>
<keyword evidence="1" id="KW-0472">Membrane</keyword>
<keyword evidence="3" id="KW-1185">Reference proteome</keyword>
<evidence type="ECO:0000256" key="1">
    <source>
        <dbReference type="SAM" id="Phobius"/>
    </source>
</evidence>
<dbReference type="RefSeq" id="WP_320420732.1">
    <property type="nucleotide sequence ID" value="NZ_JAXCLA010000001.1"/>
</dbReference>
<feature type="transmembrane region" description="Helical" evidence="1">
    <location>
        <begin position="141"/>
        <end position="164"/>
    </location>
</feature>